<keyword evidence="3" id="KW-1185">Reference proteome</keyword>
<accession>R4V9H8</accession>
<gene>
    <name evidence="2" type="ORF">SPISAL_07605</name>
</gene>
<protein>
    <submittedName>
        <fullName evidence="2">Type I secretion target repeat protein</fullName>
    </submittedName>
</protein>
<feature type="region of interest" description="Disordered" evidence="1">
    <location>
        <begin position="270"/>
        <end position="304"/>
    </location>
</feature>
<evidence type="ECO:0000256" key="1">
    <source>
        <dbReference type="SAM" id="MobiDB-lite"/>
    </source>
</evidence>
<name>R4V9H8_9GAMM</name>
<dbReference type="Proteomes" id="UP000017881">
    <property type="component" value="Chromosome"/>
</dbReference>
<dbReference type="KEGG" id="ssal:SPISAL_07605"/>
<feature type="compositionally biased region" description="Gly residues" evidence="1">
    <location>
        <begin position="270"/>
        <end position="292"/>
    </location>
</feature>
<sequence>MNVGDGSNDIVSVHSGNASANTLVVDEAFGKVTVVNWHKVSPDDVDNRDEMGEHALDFSAYLDDQIDDSDNDNADTAVEVAASANMVAGASALGTAVSAGLDNDNTARANSVNSIRFEQNLADGETFEGLNDSNLLTALNAADADDEYGNLNDALLNPGTTADLVGDTQNHIVMVENDLNEGEYKVFHLTSESDADDFSTADELGTLDFGASINFNVAGSTTFENYVEAVSQAKDDGATDFTYDVVDSGGNVVATADADVNDGTGDAGGAGGGGAGAGGAGGSGAGGGGAGGASETVEVTGAGDDDAANADVTFDFDDGAYEFDIANFDTGDTLDFGDVAGVDQAIFNVLADANLGDGEKQLSAANGDTGDTVEVTLTGLTAAQDNAVFNQSSFENTFGADSLVF</sequence>
<evidence type="ECO:0000313" key="2">
    <source>
        <dbReference type="EMBL" id="AGM41615.1"/>
    </source>
</evidence>
<dbReference type="AlphaFoldDB" id="R4V9H8"/>
<reference evidence="2 3" key="1">
    <citation type="journal article" date="2013" name="Genome Announc.">
        <title>Draft Genome of Spiribacter salinus M19-40, an Abundant Gammaproteobacterium in Aquatic Hypersaline Environments.</title>
        <authorList>
            <person name="Leon M.J."/>
            <person name="Ghai R."/>
            <person name="Fernandez A.B."/>
            <person name="Sanchez-Porro C."/>
            <person name="Rodriguez-Valera F."/>
            <person name="Ventosa A."/>
        </authorList>
    </citation>
    <scope>NUCLEOTIDE SEQUENCE [LARGE SCALE GENOMIC DNA]</scope>
    <source>
        <strain evidence="2">M19-40</strain>
    </source>
</reference>
<dbReference type="RefSeq" id="WP_016353922.1">
    <property type="nucleotide sequence ID" value="NC_021291.1"/>
</dbReference>
<dbReference type="HOGENOM" id="CLU_679541_0_0_6"/>
<dbReference type="EMBL" id="CP005963">
    <property type="protein sequence ID" value="AGM41615.1"/>
    <property type="molecule type" value="Genomic_DNA"/>
</dbReference>
<proteinExistence type="predicted"/>
<dbReference type="eggNOG" id="ENOG5033AR5">
    <property type="taxonomic scope" value="Bacteria"/>
</dbReference>
<organism evidence="2 3">
    <name type="scientific">Spiribacter salinus M19-40</name>
    <dbReference type="NCBI Taxonomy" id="1260251"/>
    <lineage>
        <taxon>Bacteria</taxon>
        <taxon>Pseudomonadati</taxon>
        <taxon>Pseudomonadota</taxon>
        <taxon>Gammaproteobacteria</taxon>
        <taxon>Chromatiales</taxon>
        <taxon>Ectothiorhodospiraceae</taxon>
        <taxon>Spiribacter</taxon>
    </lineage>
</organism>
<evidence type="ECO:0000313" key="3">
    <source>
        <dbReference type="Proteomes" id="UP000017881"/>
    </source>
</evidence>